<dbReference type="Gene3D" id="3.30.110.60">
    <property type="entry name" value="YhbY-like"/>
    <property type="match status" value="2"/>
</dbReference>
<dbReference type="FunFam" id="3.30.110.60:FF:000002">
    <property type="entry name" value="CRS2-associated factor 1, chloroplastic"/>
    <property type="match status" value="2"/>
</dbReference>
<dbReference type="InterPro" id="IPR035920">
    <property type="entry name" value="YhbY-like_sf"/>
</dbReference>
<dbReference type="EMBL" id="QPKB01000008">
    <property type="protein sequence ID" value="RWR91056.1"/>
    <property type="molecule type" value="Genomic_DNA"/>
</dbReference>
<dbReference type="GO" id="GO:0000373">
    <property type="term" value="P:Group II intron splicing"/>
    <property type="evidence" value="ECO:0007669"/>
    <property type="project" value="InterPro"/>
</dbReference>
<feature type="compositionally biased region" description="Low complexity" evidence="8">
    <location>
        <begin position="95"/>
        <end position="104"/>
    </location>
</feature>
<protein>
    <submittedName>
        <fullName evidence="10">CRS2-associated factor 1, chloroplastic</fullName>
    </submittedName>
</protein>
<dbReference type="GO" id="GO:0003723">
    <property type="term" value="F:RNA binding"/>
    <property type="evidence" value="ECO:0007669"/>
    <property type="project" value="UniProtKB-UniRule"/>
</dbReference>
<evidence type="ECO:0000256" key="5">
    <source>
        <dbReference type="ARBA" id="ARBA00023187"/>
    </source>
</evidence>
<feature type="domain" description="CRM" evidence="9">
    <location>
        <begin position="276"/>
        <end position="372"/>
    </location>
</feature>
<keyword evidence="1" id="KW-0507">mRNA processing</keyword>
<keyword evidence="11" id="KW-1185">Reference proteome</keyword>
<feature type="compositionally biased region" description="Basic and acidic residues" evidence="8">
    <location>
        <begin position="764"/>
        <end position="780"/>
    </location>
</feature>
<dbReference type="PANTHER" id="PTHR46247:SF1">
    <property type="entry name" value="CRS2-ASSOCIATED FACTOR 1, CHLOROPLASTIC"/>
    <property type="match status" value="1"/>
</dbReference>
<keyword evidence="6" id="KW-0687">Ribonucleoprotein</keyword>
<organism evidence="10 11">
    <name type="scientific">Cinnamomum micranthum f. kanehirae</name>
    <dbReference type="NCBI Taxonomy" id="337451"/>
    <lineage>
        <taxon>Eukaryota</taxon>
        <taxon>Viridiplantae</taxon>
        <taxon>Streptophyta</taxon>
        <taxon>Embryophyta</taxon>
        <taxon>Tracheophyta</taxon>
        <taxon>Spermatophyta</taxon>
        <taxon>Magnoliopsida</taxon>
        <taxon>Magnoliidae</taxon>
        <taxon>Laurales</taxon>
        <taxon>Lauraceae</taxon>
        <taxon>Cinnamomum</taxon>
    </lineage>
</organism>
<dbReference type="GO" id="GO:0006397">
    <property type="term" value="P:mRNA processing"/>
    <property type="evidence" value="ECO:0007669"/>
    <property type="project" value="UniProtKB-KW"/>
</dbReference>
<dbReference type="OrthoDB" id="2021019at2759"/>
<dbReference type="SMART" id="SM01103">
    <property type="entry name" value="CRS1_YhbY"/>
    <property type="match status" value="2"/>
</dbReference>
<name>A0A443PJV2_9MAGN</name>
<feature type="compositionally biased region" description="Pro residues" evidence="8">
    <location>
        <begin position="1"/>
        <end position="10"/>
    </location>
</feature>
<keyword evidence="3 7" id="KW-0694">RNA-binding</keyword>
<feature type="domain" description="CRM" evidence="9">
    <location>
        <begin position="394"/>
        <end position="490"/>
    </location>
</feature>
<feature type="region of interest" description="Disordered" evidence="8">
    <location>
        <begin position="1"/>
        <end position="151"/>
    </location>
</feature>
<proteinExistence type="predicted"/>
<keyword evidence="2" id="KW-0677">Repeat</keyword>
<evidence type="ECO:0000256" key="3">
    <source>
        <dbReference type="ARBA" id="ARBA00022884"/>
    </source>
</evidence>
<gene>
    <name evidence="10" type="ORF">CKAN_02019400</name>
</gene>
<evidence type="ECO:0000313" key="11">
    <source>
        <dbReference type="Proteomes" id="UP000283530"/>
    </source>
</evidence>
<dbReference type="PROSITE" id="PS51295">
    <property type="entry name" value="CRM"/>
    <property type="match status" value="2"/>
</dbReference>
<feature type="compositionally biased region" description="Basic and acidic residues" evidence="8">
    <location>
        <begin position="42"/>
        <end position="64"/>
    </location>
</feature>
<dbReference type="InterPro" id="IPR044599">
    <property type="entry name" value="CAF1P_plant"/>
</dbReference>
<keyword evidence="4" id="KW-0809">Transit peptide</keyword>
<dbReference type="SUPFAM" id="SSF75471">
    <property type="entry name" value="YhbY-like"/>
    <property type="match status" value="2"/>
</dbReference>
<feature type="region of interest" description="Disordered" evidence="8">
    <location>
        <begin position="763"/>
        <end position="784"/>
    </location>
</feature>
<dbReference type="Proteomes" id="UP000283530">
    <property type="component" value="Unassembled WGS sequence"/>
</dbReference>
<evidence type="ECO:0000256" key="6">
    <source>
        <dbReference type="ARBA" id="ARBA00023274"/>
    </source>
</evidence>
<sequence length="811" mass="89126">MAALKAPPPSLLSIFSPKSPSPSPSRPTTEIRFSRWNNANAEKFEVPKRTQKEIEDEIRRERRYQSVANIADNFDSFTVSSENPTTPDFKSLGTPSSPSLPSIPGKASKYSKPPQNPKNPTSPQNDRKPQNPQNPRSLQNLKSSSSSHPAFRRRLNPKIPVEGAAAAGAGISISGNGIAYRVPNAPFEFQYSYTETPKVKPLALREPYLPFGPGTMPRPWTGRAPLPASKKKLQEFDSFRLPPPHKKGVKPVQAPGPFLPGSGPKYVMSREEIIGEPLTKEEVKDLIKSCLKTRRQLNMGRDGLTHNMLDNIHSHWKRKRVCKIKCKGVCTVDMANVHQQLEEKTGGKIIYSRGGVLFLFRGRNYNYKTRPKFPLMLWKPITPVYPKLVPRVPEGLTLEEATEMRKRGQKLPPICKLGKNGVYCDLAKAVKEAFEECDLVRINCKGMNTSDYKKIGAKLRDLVPCVLLSFEFEHILMWRGRDWKSSFPTLEGTANAAAESTTESGLANSPNVFGSCLDSHELFDLGVGKSSDADECSERRNQILSTSEDAGPEETKDILHLEENNNQQPATTHVVCNAVDVNGPSYTSDHVRSSGPEMVINNGLVVAPEDGQGSHESSDSSPPVLLIGLGAATHSGLLVASKDGQCPGSSSSMLDGLEIALKGGEGIDQLTPSMLSSQGESRTGSSQTCTEGVLLLWRQAIEGGSALILDDPLDANTVYEKAVALAKTAPPGPVFRNRFRKVVVQETRKKEGREDLVVEEDAPFLDKRDNEKSSKSEKKSSKSVRKNFKYEFHDVIPQGSLGIDELAKLLS</sequence>
<evidence type="ECO:0000256" key="1">
    <source>
        <dbReference type="ARBA" id="ARBA00022664"/>
    </source>
</evidence>
<comment type="caution">
    <text evidence="10">The sequence shown here is derived from an EMBL/GenBank/DDBJ whole genome shotgun (WGS) entry which is preliminary data.</text>
</comment>
<feature type="compositionally biased region" description="Polar residues" evidence="8">
    <location>
        <begin position="118"/>
        <end position="142"/>
    </location>
</feature>
<feature type="compositionally biased region" description="Polar residues" evidence="8">
    <location>
        <begin position="75"/>
        <end position="88"/>
    </location>
</feature>
<dbReference type="AlphaFoldDB" id="A0A443PJV2"/>
<accession>A0A443PJV2</accession>
<evidence type="ECO:0000256" key="7">
    <source>
        <dbReference type="PROSITE-ProRule" id="PRU00626"/>
    </source>
</evidence>
<dbReference type="InterPro" id="IPR001890">
    <property type="entry name" value="RNA-binding_CRM"/>
</dbReference>
<reference evidence="10 11" key="1">
    <citation type="journal article" date="2019" name="Nat. Plants">
        <title>Stout camphor tree genome fills gaps in understanding of flowering plant genome evolution.</title>
        <authorList>
            <person name="Chaw S.M."/>
            <person name="Liu Y.C."/>
            <person name="Wu Y.W."/>
            <person name="Wang H.Y."/>
            <person name="Lin C.I."/>
            <person name="Wu C.S."/>
            <person name="Ke H.M."/>
            <person name="Chang L.Y."/>
            <person name="Hsu C.Y."/>
            <person name="Yang H.T."/>
            <person name="Sudianto E."/>
            <person name="Hsu M.H."/>
            <person name="Wu K.P."/>
            <person name="Wang L.N."/>
            <person name="Leebens-Mack J.H."/>
            <person name="Tsai I.J."/>
        </authorList>
    </citation>
    <scope>NUCLEOTIDE SEQUENCE [LARGE SCALE GENOMIC DNA]</scope>
    <source>
        <strain evidence="11">cv. Chaw 1501</strain>
        <tissue evidence="10">Young leaves</tissue>
    </source>
</reference>
<keyword evidence="5" id="KW-0508">mRNA splicing</keyword>
<dbReference type="GO" id="GO:1990904">
    <property type="term" value="C:ribonucleoprotein complex"/>
    <property type="evidence" value="ECO:0007669"/>
    <property type="project" value="UniProtKB-KW"/>
</dbReference>
<evidence type="ECO:0000256" key="4">
    <source>
        <dbReference type="ARBA" id="ARBA00022946"/>
    </source>
</evidence>
<dbReference type="STRING" id="337451.A0A443PJV2"/>
<dbReference type="Pfam" id="PF01985">
    <property type="entry name" value="CRS1_YhbY"/>
    <property type="match status" value="2"/>
</dbReference>
<evidence type="ECO:0000256" key="8">
    <source>
        <dbReference type="SAM" id="MobiDB-lite"/>
    </source>
</evidence>
<evidence type="ECO:0000256" key="2">
    <source>
        <dbReference type="ARBA" id="ARBA00022737"/>
    </source>
</evidence>
<evidence type="ECO:0000259" key="9">
    <source>
        <dbReference type="PROSITE" id="PS51295"/>
    </source>
</evidence>
<evidence type="ECO:0000313" key="10">
    <source>
        <dbReference type="EMBL" id="RWR91056.1"/>
    </source>
</evidence>
<dbReference type="PANTHER" id="PTHR46247">
    <property type="entry name" value="CRS2-ASSOCIATED FACTOR 1, CHLOROPLASTIC"/>
    <property type="match status" value="1"/>
</dbReference>